<evidence type="ECO:0000313" key="2">
    <source>
        <dbReference type="Proteomes" id="UP000663920"/>
    </source>
</evidence>
<gene>
    <name evidence="1" type="ORF">J3359_18085</name>
</gene>
<name>A0A975CN44_9FLAO</name>
<dbReference type="KEGG" id="pcea:J3359_18085"/>
<sequence>MKKISLLILIFFSLKTFSQDKKKQPEKVKTKMEVFTSKTGVISKYTDFNLDKLKTIYSNSETRIRKLSSGNIENYFYQIEKQGKYGSSTASIEYSDLLETIKALNKLASEVDIDLKSEPDYMENKFISEDGFQLGYYISKNKANWFIKLEKFGSDKTLFIKDLEKLKIALQLAKSKIEKLKSK</sequence>
<dbReference type="RefSeq" id="WP_208078577.1">
    <property type="nucleotide sequence ID" value="NZ_CP071869.1"/>
</dbReference>
<organism evidence="1 2">
    <name type="scientific">Polaribacter cellanae</name>
    <dbReference type="NCBI Taxonomy" id="2818493"/>
    <lineage>
        <taxon>Bacteria</taxon>
        <taxon>Pseudomonadati</taxon>
        <taxon>Bacteroidota</taxon>
        <taxon>Flavobacteriia</taxon>
        <taxon>Flavobacteriales</taxon>
        <taxon>Flavobacteriaceae</taxon>
    </lineage>
</organism>
<dbReference type="EMBL" id="CP071869">
    <property type="protein sequence ID" value="QTE22673.1"/>
    <property type="molecule type" value="Genomic_DNA"/>
</dbReference>
<reference evidence="1 2" key="1">
    <citation type="submission" date="2021-03" db="EMBL/GenBank/DDBJ databases">
        <title>Complete genome of Polaribacter_sp.SM13.</title>
        <authorList>
            <person name="Jeong S.W."/>
            <person name="Bae J.W."/>
        </authorList>
    </citation>
    <scope>NUCLEOTIDE SEQUENCE [LARGE SCALE GENOMIC DNA]</scope>
    <source>
        <strain evidence="1 2">SM13</strain>
    </source>
</reference>
<protein>
    <submittedName>
        <fullName evidence="1">Uncharacterized protein</fullName>
    </submittedName>
</protein>
<evidence type="ECO:0000313" key="1">
    <source>
        <dbReference type="EMBL" id="QTE22673.1"/>
    </source>
</evidence>
<dbReference type="Proteomes" id="UP000663920">
    <property type="component" value="Chromosome"/>
</dbReference>
<keyword evidence="2" id="KW-1185">Reference proteome</keyword>
<accession>A0A975CN44</accession>
<dbReference type="AlphaFoldDB" id="A0A975CN44"/>
<proteinExistence type="predicted"/>